<feature type="compositionally biased region" description="Polar residues" evidence="1">
    <location>
        <begin position="213"/>
        <end position="222"/>
    </location>
</feature>
<protein>
    <submittedName>
        <fullName evidence="3">Uncharacterized protein</fullName>
    </submittedName>
</protein>
<feature type="compositionally biased region" description="Low complexity" evidence="1">
    <location>
        <begin position="161"/>
        <end position="179"/>
    </location>
</feature>
<evidence type="ECO:0000313" key="4">
    <source>
        <dbReference type="Proteomes" id="UP001620626"/>
    </source>
</evidence>
<gene>
    <name evidence="3" type="ORF">niasHT_001311</name>
</gene>
<keyword evidence="2" id="KW-0472">Membrane</keyword>
<keyword evidence="2" id="KW-1133">Transmembrane helix</keyword>
<keyword evidence="2" id="KW-0812">Transmembrane</keyword>
<evidence type="ECO:0000256" key="1">
    <source>
        <dbReference type="SAM" id="MobiDB-lite"/>
    </source>
</evidence>
<sequence>MFIDIHSLDTDDDDYETDFTTVTITPTTLLEFKEYMRRLASASTSSPPTTSIARSSLSTILGQSTTTVKPTIQLLYSDSIDSTYGGSSSSTWIGEFIISLCRSVAGSEEGGCGGSHVWVWTRVFCCIVILLTLLCGVLYAIRSIFLLKTKINHQTKDQVTNSNEARNNKNNNNNNNNGNEQHPNREDAFHLSDNERVLQRMFSRGSDPKNDRITTASPTLSRISDHQHG</sequence>
<evidence type="ECO:0000256" key="2">
    <source>
        <dbReference type="SAM" id="Phobius"/>
    </source>
</evidence>
<feature type="region of interest" description="Disordered" evidence="1">
    <location>
        <begin position="201"/>
        <end position="229"/>
    </location>
</feature>
<dbReference type="AlphaFoldDB" id="A0ABD2LRU7"/>
<comment type="caution">
    <text evidence="3">The sequence shown here is derived from an EMBL/GenBank/DDBJ whole genome shotgun (WGS) entry which is preliminary data.</text>
</comment>
<proteinExistence type="predicted"/>
<name>A0ABD2LRU7_9BILA</name>
<feature type="transmembrane region" description="Helical" evidence="2">
    <location>
        <begin position="117"/>
        <end position="141"/>
    </location>
</feature>
<reference evidence="3 4" key="1">
    <citation type="submission" date="2024-10" db="EMBL/GenBank/DDBJ databases">
        <authorList>
            <person name="Kim D."/>
        </authorList>
    </citation>
    <scope>NUCLEOTIDE SEQUENCE [LARGE SCALE GENOMIC DNA]</scope>
    <source>
        <strain evidence="3">BH-2024</strain>
    </source>
</reference>
<dbReference type="EMBL" id="JBICBT010000304">
    <property type="protein sequence ID" value="KAL3117874.1"/>
    <property type="molecule type" value="Genomic_DNA"/>
</dbReference>
<feature type="region of interest" description="Disordered" evidence="1">
    <location>
        <begin position="157"/>
        <end position="186"/>
    </location>
</feature>
<dbReference type="Proteomes" id="UP001620626">
    <property type="component" value="Unassembled WGS sequence"/>
</dbReference>
<organism evidence="3 4">
    <name type="scientific">Heterodera trifolii</name>
    <dbReference type="NCBI Taxonomy" id="157864"/>
    <lineage>
        <taxon>Eukaryota</taxon>
        <taxon>Metazoa</taxon>
        <taxon>Ecdysozoa</taxon>
        <taxon>Nematoda</taxon>
        <taxon>Chromadorea</taxon>
        <taxon>Rhabditida</taxon>
        <taxon>Tylenchina</taxon>
        <taxon>Tylenchomorpha</taxon>
        <taxon>Tylenchoidea</taxon>
        <taxon>Heteroderidae</taxon>
        <taxon>Heteroderinae</taxon>
        <taxon>Heterodera</taxon>
    </lineage>
</organism>
<accession>A0ABD2LRU7</accession>
<keyword evidence="4" id="KW-1185">Reference proteome</keyword>
<evidence type="ECO:0000313" key="3">
    <source>
        <dbReference type="EMBL" id="KAL3117874.1"/>
    </source>
</evidence>